<evidence type="ECO:0000313" key="13">
    <source>
        <dbReference type="Proteomes" id="UP000806528"/>
    </source>
</evidence>
<keyword evidence="5" id="KW-0732">Signal</keyword>
<comment type="similarity">
    <text evidence="8">Belongs to the DyP-type peroxidase family.</text>
</comment>
<evidence type="ECO:0000313" key="12">
    <source>
        <dbReference type="EMBL" id="MBE2997482.1"/>
    </source>
</evidence>
<evidence type="ECO:0000256" key="7">
    <source>
        <dbReference type="ARBA" id="ARBA00023004"/>
    </source>
</evidence>
<dbReference type="PANTHER" id="PTHR30521">
    <property type="entry name" value="DEFERROCHELATASE/PEROXIDASE"/>
    <property type="match status" value="1"/>
</dbReference>
<keyword evidence="2 12" id="KW-0575">Peroxidase</keyword>
<evidence type="ECO:0000256" key="6">
    <source>
        <dbReference type="ARBA" id="ARBA00023002"/>
    </source>
</evidence>
<dbReference type="PROSITE" id="PS51404">
    <property type="entry name" value="DYP_PEROXIDASE"/>
    <property type="match status" value="1"/>
</dbReference>
<keyword evidence="13" id="KW-1185">Reference proteome</keyword>
<reference evidence="12 13" key="1">
    <citation type="submission" date="2020-09" db="EMBL/GenBank/DDBJ databases">
        <title>Diversity and distribution of actinomycetes associated with coral in the coast of Hainan.</title>
        <authorList>
            <person name="Li F."/>
        </authorList>
    </citation>
    <scope>NUCLEOTIDE SEQUENCE [LARGE SCALE GENOMIC DNA]</scope>
    <source>
        <strain evidence="12 13">HNM0947</strain>
    </source>
</reference>
<keyword evidence="3" id="KW-0349">Heme</keyword>
<feature type="domain" description="Dyp-type peroxidase N-terminal" evidence="10">
    <location>
        <begin position="63"/>
        <end position="206"/>
    </location>
</feature>
<dbReference type="Proteomes" id="UP000806528">
    <property type="component" value="Unassembled WGS sequence"/>
</dbReference>
<accession>A0ABR9P0Y9</accession>
<evidence type="ECO:0000259" key="11">
    <source>
        <dbReference type="Pfam" id="PF20628"/>
    </source>
</evidence>
<dbReference type="RefSeq" id="WP_193120153.1">
    <property type="nucleotide sequence ID" value="NZ_JADBGI010000002.1"/>
</dbReference>
<name>A0ABR9P0Y9_9ACTN</name>
<dbReference type="InterPro" id="IPR048328">
    <property type="entry name" value="Dyp_perox_C"/>
</dbReference>
<dbReference type="InterPro" id="IPR006314">
    <property type="entry name" value="Dyp_peroxidase"/>
</dbReference>
<dbReference type="EMBL" id="JADBGI010000002">
    <property type="protein sequence ID" value="MBE2997482.1"/>
    <property type="molecule type" value="Genomic_DNA"/>
</dbReference>
<evidence type="ECO:0000256" key="5">
    <source>
        <dbReference type="ARBA" id="ARBA00022729"/>
    </source>
</evidence>
<evidence type="ECO:0000259" key="10">
    <source>
        <dbReference type="Pfam" id="PF04261"/>
    </source>
</evidence>
<organism evidence="12 13">
    <name type="scientific">Nocardiopsis coralli</name>
    <dbReference type="NCBI Taxonomy" id="2772213"/>
    <lineage>
        <taxon>Bacteria</taxon>
        <taxon>Bacillati</taxon>
        <taxon>Actinomycetota</taxon>
        <taxon>Actinomycetes</taxon>
        <taxon>Streptosporangiales</taxon>
        <taxon>Nocardiopsidaceae</taxon>
        <taxon>Nocardiopsis</taxon>
    </lineage>
</organism>
<sequence length="413" mass="43548">MSPAPTRRGLLTGLGAGGLAGLAAGGLAGHTVADRARTGEEEAALAPSRARARTRDGRPPALAEPTPAHVHVLALDLAGEDTGQARRAARETLLAWDEHVPALHEDGTEALPEGSPAQGLHPASLGVTVGIGPGLLDRTGLERHRPGELEDLPSFAADDLDPDHCGGDLMLHVGAEDPVVAGAAVQHLLGAAGDHVRVRWALPGFRRTAAAAHDPAATPRNPMGHIDGTVNPDPAEALFDHQVRAVHPEPDLAWMDAGTYVVVRRIRMLLDTWFSRTTGEREAVIGRRLSDGAPLGGDHEHDLPDLAARHDDGTPVVPADAHIRLASPESTRGARTVRRGFAYDLGWDAGGHHRAGMLFTAWQADPRRGFTALQQALDEGGDALNDYVRHEGSALFAVPAADPGRPHPLLDHL</sequence>
<feature type="region of interest" description="Disordered" evidence="9">
    <location>
        <begin position="37"/>
        <end position="64"/>
    </location>
</feature>
<keyword evidence="7" id="KW-0408">Iron</keyword>
<dbReference type="SUPFAM" id="SSF54909">
    <property type="entry name" value="Dimeric alpha+beta barrel"/>
    <property type="match status" value="1"/>
</dbReference>
<evidence type="ECO:0000256" key="4">
    <source>
        <dbReference type="ARBA" id="ARBA00022723"/>
    </source>
</evidence>
<dbReference type="InterPro" id="IPR006311">
    <property type="entry name" value="TAT_signal"/>
</dbReference>
<evidence type="ECO:0000256" key="8">
    <source>
        <dbReference type="ARBA" id="ARBA00025737"/>
    </source>
</evidence>
<feature type="domain" description="Dyp-type peroxidase C-terminal" evidence="11">
    <location>
        <begin position="218"/>
        <end position="401"/>
    </location>
</feature>
<gene>
    <name evidence="12" type="ORF">IDM40_02020</name>
</gene>
<protein>
    <submittedName>
        <fullName evidence="12">Dyp-type peroxidase</fullName>
    </submittedName>
</protein>
<dbReference type="NCBIfam" id="TIGR01413">
    <property type="entry name" value="Dyp_perox_fam"/>
    <property type="match status" value="1"/>
</dbReference>
<dbReference type="PROSITE" id="PS51318">
    <property type="entry name" value="TAT"/>
    <property type="match status" value="1"/>
</dbReference>
<evidence type="ECO:0000256" key="3">
    <source>
        <dbReference type="ARBA" id="ARBA00022617"/>
    </source>
</evidence>
<keyword evidence="6" id="KW-0560">Oxidoreductase</keyword>
<dbReference type="PANTHER" id="PTHR30521:SF4">
    <property type="entry name" value="DEFERROCHELATASE"/>
    <property type="match status" value="1"/>
</dbReference>
<comment type="cofactor">
    <cofactor evidence="1">
        <name>heme b</name>
        <dbReference type="ChEBI" id="CHEBI:60344"/>
    </cofactor>
</comment>
<dbReference type="GO" id="GO:0004601">
    <property type="term" value="F:peroxidase activity"/>
    <property type="evidence" value="ECO:0007669"/>
    <property type="project" value="UniProtKB-KW"/>
</dbReference>
<evidence type="ECO:0000256" key="1">
    <source>
        <dbReference type="ARBA" id="ARBA00001970"/>
    </source>
</evidence>
<proteinExistence type="inferred from homology"/>
<keyword evidence="4" id="KW-0479">Metal-binding</keyword>
<dbReference type="InterPro" id="IPR048327">
    <property type="entry name" value="Dyp_perox_N"/>
</dbReference>
<dbReference type="Pfam" id="PF20628">
    <property type="entry name" value="Dyp_perox_C"/>
    <property type="match status" value="1"/>
</dbReference>
<comment type="caution">
    <text evidence="12">The sequence shown here is derived from an EMBL/GenBank/DDBJ whole genome shotgun (WGS) entry which is preliminary data.</text>
</comment>
<evidence type="ECO:0000256" key="9">
    <source>
        <dbReference type="SAM" id="MobiDB-lite"/>
    </source>
</evidence>
<dbReference type="Pfam" id="PF04261">
    <property type="entry name" value="Dyp_perox_N"/>
    <property type="match status" value="1"/>
</dbReference>
<evidence type="ECO:0000256" key="2">
    <source>
        <dbReference type="ARBA" id="ARBA00022559"/>
    </source>
</evidence>
<dbReference type="InterPro" id="IPR011008">
    <property type="entry name" value="Dimeric_a/b-barrel"/>
</dbReference>